<geneLocation type="plasmid" evidence="1">
    <name>p17-15-vir-like</name>
</geneLocation>
<name>A0A8B0SSX0_KLEPN</name>
<reference evidence="1" key="1">
    <citation type="submission" date="2020-01" db="EMBL/GenBank/DDBJ databases">
        <authorList>
            <person name="Qin S."/>
        </authorList>
    </citation>
    <scope>NUCLEOTIDE SEQUENCE</scope>
    <source>
        <strain evidence="1">CVir17-16-YZ6g</strain>
        <plasmid evidence="1">p17-15-vir-like</plasmid>
    </source>
</reference>
<protein>
    <submittedName>
        <fullName evidence="1">IncF plasmid conjugative transfer pilus assembly protein TraK</fullName>
    </submittedName>
</protein>
<evidence type="ECO:0000313" key="1">
    <source>
        <dbReference type="EMBL" id="QTX13964.1"/>
    </source>
</evidence>
<dbReference type="EMBL" id="MN956836">
    <property type="protein sequence ID" value="QTX13964.1"/>
    <property type="molecule type" value="Genomic_DNA"/>
</dbReference>
<keyword evidence="1" id="KW-0614">Plasmid</keyword>
<dbReference type="AlphaFoldDB" id="A0A8B0SSX0"/>
<accession>A0A8B0SSX0</accession>
<proteinExistence type="predicted"/>
<organism evidence="1">
    <name type="scientific">Klebsiella pneumoniae</name>
    <dbReference type="NCBI Taxonomy" id="573"/>
    <lineage>
        <taxon>Bacteria</taxon>
        <taxon>Pseudomonadati</taxon>
        <taxon>Pseudomonadota</taxon>
        <taxon>Gammaproteobacteria</taxon>
        <taxon>Enterobacterales</taxon>
        <taxon>Enterobacteriaceae</taxon>
        <taxon>Klebsiella/Raoultella group</taxon>
        <taxon>Klebsiella</taxon>
        <taxon>Klebsiella pneumoniae complex</taxon>
    </lineage>
</organism>
<sequence>MLSEEGVPESTYNLTLIPHRCTGSYDSCSNTVNAKHGH</sequence>